<proteinExistence type="predicted"/>
<dbReference type="EMBL" id="BK033130">
    <property type="protein sequence ID" value="DAE46964.1"/>
    <property type="molecule type" value="Genomic_DNA"/>
</dbReference>
<organism evidence="1">
    <name type="scientific">Ackermannviridae sp</name>
    <dbReference type="NCBI Taxonomy" id="2831612"/>
    <lineage>
        <taxon>Viruses</taxon>
        <taxon>Duplodnaviria</taxon>
        <taxon>Heunggongvirae</taxon>
        <taxon>Uroviricota</taxon>
        <taxon>Caudoviricetes</taxon>
        <taxon>Pantevenvirales</taxon>
        <taxon>Ackermannviridae</taxon>
    </lineage>
</organism>
<name>A0A8S5RRA9_9CAUD</name>
<protein>
    <submittedName>
        <fullName evidence="1">Uncharacterized protein</fullName>
    </submittedName>
</protein>
<sequence>MCFICCIASRKLGLTSQYGKGAAFRKLRRGKGARPACSTN</sequence>
<accession>A0A8S5RRA9</accession>
<evidence type="ECO:0000313" key="1">
    <source>
        <dbReference type="EMBL" id="DAE46964.1"/>
    </source>
</evidence>
<reference evidence="1" key="1">
    <citation type="journal article" date="2021" name="Proc. Natl. Acad. Sci. U.S.A.">
        <title>A Catalog of Tens of Thousands of Viruses from Human Metagenomes Reveals Hidden Associations with Chronic Diseases.</title>
        <authorList>
            <person name="Tisza M.J."/>
            <person name="Buck C.B."/>
        </authorList>
    </citation>
    <scope>NUCLEOTIDE SEQUENCE</scope>
    <source>
        <strain evidence="1">CtuoI59</strain>
    </source>
</reference>